<evidence type="ECO:0000256" key="1">
    <source>
        <dbReference type="SAM" id="Phobius"/>
    </source>
</evidence>
<keyword evidence="1" id="KW-0812">Transmembrane</keyword>
<dbReference type="Proteomes" id="UP000292702">
    <property type="component" value="Unassembled WGS sequence"/>
</dbReference>
<feature type="transmembrane region" description="Helical" evidence="1">
    <location>
        <begin position="172"/>
        <end position="197"/>
    </location>
</feature>
<feature type="transmembrane region" description="Helical" evidence="1">
    <location>
        <begin position="97"/>
        <end position="116"/>
    </location>
</feature>
<sequence length="312" mass="33965">MGDIQLSKTYLVAIWLESVFYGVNLAMFCGCLFVLHVKRRTSRVNRVRVAVATALFSLSSAHVGLGLPRLIEGFIVLRNTPGGPVAFFSDESELKNAIQVGIHTANSIISNGIMVWRCYCVWNRDCKMCILPILLAIASAVCGFEYTVELALSKKSPHAFAHTVHVWKKSSLALSLATSLSVTSLIAIRTCYILRVFGQRSMALQYSKAFIVVVESGMICALALGCEITLFFMSSNAFYLVYNPIAQLTAIVPTTIIILAGLELTSNDLHARLTDFGEDRSGFENGLESKASAAIQLDTILLPVGDEASDVV</sequence>
<dbReference type="OrthoDB" id="3186354at2759"/>
<protein>
    <submittedName>
        <fullName evidence="2">Uncharacterized protein</fullName>
    </submittedName>
</protein>
<feature type="transmembrane region" description="Helical" evidence="1">
    <location>
        <begin position="209"/>
        <end position="233"/>
    </location>
</feature>
<proteinExistence type="predicted"/>
<name>A0A4R0RZW0_9APHY</name>
<dbReference type="EMBL" id="RWJN01000026">
    <property type="protein sequence ID" value="TCD70178.1"/>
    <property type="molecule type" value="Genomic_DNA"/>
</dbReference>
<feature type="transmembrane region" description="Helical" evidence="1">
    <location>
        <begin position="12"/>
        <end position="35"/>
    </location>
</feature>
<gene>
    <name evidence="2" type="ORF">EIP91_004648</name>
</gene>
<reference evidence="2 3" key="1">
    <citation type="submission" date="2018-11" db="EMBL/GenBank/DDBJ databases">
        <title>Genome assembly of Steccherinum ochraceum LE-BIN_3174, the white-rot fungus of the Steccherinaceae family (The Residual Polyporoid clade, Polyporales, Basidiomycota).</title>
        <authorList>
            <person name="Fedorova T.V."/>
            <person name="Glazunova O.A."/>
            <person name="Landesman E.O."/>
            <person name="Moiseenko K.V."/>
            <person name="Psurtseva N.V."/>
            <person name="Savinova O.S."/>
            <person name="Shakhova N.V."/>
            <person name="Tyazhelova T.V."/>
            <person name="Vasina D.V."/>
        </authorList>
    </citation>
    <scope>NUCLEOTIDE SEQUENCE [LARGE SCALE GENOMIC DNA]</scope>
    <source>
        <strain evidence="2 3">LE-BIN_3174</strain>
    </source>
</reference>
<evidence type="ECO:0000313" key="2">
    <source>
        <dbReference type="EMBL" id="TCD70178.1"/>
    </source>
</evidence>
<dbReference type="AlphaFoldDB" id="A0A4R0RZW0"/>
<keyword evidence="1" id="KW-1133">Transmembrane helix</keyword>
<feature type="transmembrane region" description="Helical" evidence="1">
    <location>
        <begin position="47"/>
        <end position="67"/>
    </location>
</feature>
<evidence type="ECO:0000313" key="3">
    <source>
        <dbReference type="Proteomes" id="UP000292702"/>
    </source>
</evidence>
<keyword evidence="1" id="KW-0472">Membrane</keyword>
<keyword evidence="3" id="KW-1185">Reference proteome</keyword>
<accession>A0A4R0RZW0</accession>
<dbReference type="STRING" id="92696.A0A4R0RZW0"/>
<comment type="caution">
    <text evidence="2">The sequence shown here is derived from an EMBL/GenBank/DDBJ whole genome shotgun (WGS) entry which is preliminary data.</text>
</comment>
<feature type="transmembrane region" description="Helical" evidence="1">
    <location>
        <begin position="128"/>
        <end position="152"/>
    </location>
</feature>
<feature type="transmembrane region" description="Helical" evidence="1">
    <location>
        <begin position="239"/>
        <end position="262"/>
    </location>
</feature>
<organism evidence="2 3">
    <name type="scientific">Steccherinum ochraceum</name>
    <dbReference type="NCBI Taxonomy" id="92696"/>
    <lineage>
        <taxon>Eukaryota</taxon>
        <taxon>Fungi</taxon>
        <taxon>Dikarya</taxon>
        <taxon>Basidiomycota</taxon>
        <taxon>Agaricomycotina</taxon>
        <taxon>Agaricomycetes</taxon>
        <taxon>Polyporales</taxon>
        <taxon>Steccherinaceae</taxon>
        <taxon>Steccherinum</taxon>
    </lineage>
</organism>